<dbReference type="FunFam" id="2.30.170.20:FF:000003">
    <property type="entry name" value="60S ribosomal protein L24"/>
    <property type="match status" value="1"/>
</dbReference>
<dbReference type="Pfam" id="PF01246">
    <property type="entry name" value="Ribosomal_L24e"/>
    <property type="match status" value="1"/>
</dbReference>
<evidence type="ECO:0000256" key="3">
    <source>
        <dbReference type="ARBA" id="ARBA00023274"/>
    </source>
</evidence>
<dbReference type="InterPro" id="IPR056366">
    <property type="entry name" value="Ribosomal_eL24"/>
</dbReference>
<keyword evidence="7" id="KW-1185">Reference proteome</keyword>
<evidence type="ECO:0000256" key="4">
    <source>
        <dbReference type="SAM" id="MobiDB-lite"/>
    </source>
</evidence>
<dbReference type="PANTHER" id="PTHR10792">
    <property type="entry name" value="60S RIBOSOMAL PROTEIN L24"/>
    <property type="match status" value="1"/>
</dbReference>
<dbReference type="AlphaFoldDB" id="A0A5B8MKC0"/>
<dbReference type="GO" id="GO:0003735">
    <property type="term" value="F:structural constituent of ribosome"/>
    <property type="evidence" value="ECO:0007669"/>
    <property type="project" value="InterPro"/>
</dbReference>
<feature type="compositionally biased region" description="Basic and acidic residues" evidence="4">
    <location>
        <begin position="96"/>
        <end position="117"/>
    </location>
</feature>
<dbReference type="Gene3D" id="2.30.170.20">
    <property type="entry name" value="Ribosomal protein L24e"/>
    <property type="match status" value="1"/>
</dbReference>
<name>A0A5B8MKC0_9CHLO</name>
<feature type="region of interest" description="Disordered" evidence="4">
    <location>
        <begin position="96"/>
        <end position="139"/>
    </location>
</feature>
<keyword evidence="3" id="KW-0687">Ribonucleoprotein</keyword>
<evidence type="ECO:0000256" key="2">
    <source>
        <dbReference type="ARBA" id="ARBA00022980"/>
    </source>
</evidence>
<evidence type="ECO:0000256" key="1">
    <source>
        <dbReference type="ARBA" id="ARBA00005647"/>
    </source>
</evidence>
<sequence length="139" mass="16066">MVIKTETCRFSGLRIYPGRAVKFVRTDTQIFTFLKSKCRTLFNQRKKPAKLAWTSLYRKQHKKDLTSETTKRKKRGNKATISRAIAGASLEVIQKKRSEKPEVRQAARDSALREVKERMKKVKQEKKAASKAALKKGRK</sequence>
<dbReference type="InterPro" id="IPR038630">
    <property type="entry name" value="L24e/L24_sf"/>
</dbReference>
<dbReference type="STRING" id="1764295.A0A5B8MKC0"/>
<comment type="similarity">
    <text evidence="1">Belongs to the eukaryotic ribosomal protein eL24 family.</text>
</comment>
<dbReference type="InterPro" id="IPR000988">
    <property type="entry name" value="Ribosomal_eL24-rel_N"/>
</dbReference>
<organism evidence="6 7">
    <name type="scientific">Chloropicon primus</name>
    <dbReference type="NCBI Taxonomy" id="1764295"/>
    <lineage>
        <taxon>Eukaryota</taxon>
        <taxon>Viridiplantae</taxon>
        <taxon>Chlorophyta</taxon>
        <taxon>Chloropicophyceae</taxon>
        <taxon>Chloropicales</taxon>
        <taxon>Chloropicaceae</taxon>
        <taxon>Chloropicon</taxon>
    </lineage>
</organism>
<keyword evidence="2 6" id="KW-0689">Ribosomal protein</keyword>
<evidence type="ECO:0000313" key="7">
    <source>
        <dbReference type="Proteomes" id="UP000316726"/>
    </source>
</evidence>
<feature type="domain" description="Large ribosomal subunit protein eL24-related N-terminal" evidence="5">
    <location>
        <begin position="4"/>
        <end position="67"/>
    </location>
</feature>
<dbReference type="PANTHER" id="PTHR10792:SF1">
    <property type="entry name" value="RIBOSOMAL PROTEIN L24"/>
    <property type="match status" value="1"/>
</dbReference>
<dbReference type="CDD" id="cd00472">
    <property type="entry name" value="Ribosomal_L24e_L24"/>
    <property type="match status" value="1"/>
</dbReference>
<dbReference type="Proteomes" id="UP000316726">
    <property type="component" value="Chromosome 4"/>
</dbReference>
<accession>A0A5B8MKC0</accession>
<gene>
    <name evidence="6" type="ORF">A3770_04p32290</name>
</gene>
<proteinExistence type="inferred from homology"/>
<dbReference type="OrthoDB" id="1727108at2759"/>
<dbReference type="GO" id="GO:0003729">
    <property type="term" value="F:mRNA binding"/>
    <property type="evidence" value="ECO:0007669"/>
    <property type="project" value="TreeGrafter"/>
</dbReference>
<dbReference type="EMBL" id="CP031037">
    <property type="protein sequence ID" value="QDZ20711.1"/>
    <property type="molecule type" value="Genomic_DNA"/>
</dbReference>
<dbReference type="Gene3D" id="6.10.250.1270">
    <property type="match status" value="1"/>
</dbReference>
<evidence type="ECO:0000259" key="5">
    <source>
        <dbReference type="Pfam" id="PF01246"/>
    </source>
</evidence>
<dbReference type="SUPFAM" id="SSF57716">
    <property type="entry name" value="Glucocorticoid receptor-like (DNA-binding domain)"/>
    <property type="match status" value="1"/>
</dbReference>
<dbReference type="GO" id="GO:0022625">
    <property type="term" value="C:cytosolic large ribosomal subunit"/>
    <property type="evidence" value="ECO:0007669"/>
    <property type="project" value="TreeGrafter"/>
</dbReference>
<reference evidence="6 7" key="1">
    <citation type="submission" date="2018-07" db="EMBL/GenBank/DDBJ databases">
        <title>The complete nuclear genome of the prasinophyte Chloropicon primus (CCMP1205).</title>
        <authorList>
            <person name="Pombert J.-F."/>
            <person name="Otis C."/>
            <person name="Turmel M."/>
            <person name="Lemieux C."/>
        </authorList>
    </citation>
    <scope>NUCLEOTIDE SEQUENCE [LARGE SCALE GENOMIC DNA]</scope>
    <source>
        <strain evidence="6 7">CCMP1205</strain>
    </source>
</reference>
<dbReference type="GO" id="GO:0002181">
    <property type="term" value="P:cytoplasmic translation"/>
    <property type="evidence" value="ECO:0007669"/>
    <property type="project" value="TreeGrafter"/>
</dbReference>
<protein>
    <submittedName>
        <fullName evidence="6">Ribosomal protein L24</fullName>
    </submittedName>
</protein>
<evidence type="ECO:0000313" key="6">
    <source>
        <dbReference type="EMBL" id="QDZ20711.1"/>
    </source>
</evidence>